<dbReference type="SUPFAM" id="SSF81321">
    <property type="entry name" value="Family A G protein-coupled receptor-like"/>
    <property type="match status" value="1"/>
</dbReference>
<evidence type="ECO:0000256" key="4">
    <source>
        <dbReference type="ARBA" id="ARBA00023040"/>
    </source>
</evidence>
<evidence type="ECO:0000256" key="8">
    <source>
        <dbReference type="SAM" id="Phobius"/>
    </source>
</evidence>
<dbReference type="GO" id="GO:0004930">
    <property type="term" value="F:G protein-coupled receptor activity"/>
    <property type="evidence" value="ECO:0007669"/>
    <property type="project" value="UniProtKB-KW"/>
</dbReference>
<keyword evidence="7" id="KW-0807">Transducer</keyword>
<dbReference type="GO" id="GO:0016020">
    <property type="term" value="C:membrane"/>
    <property type="evidence" value="ECO:0007669"/>
    <property type="project" value="UniProtKB-SubCell"/>
</dbReference>
<feature type="transmembrane region" description="Helical" evidence="8">
    <location>
        <begin position="174"/>
        <end position="193"/>
    </location>
</feature>
<gene>
    <name evidence="10" type="ORF">OS493_009877</name>
</gene>
<dbReference type="OrthoDB" id="5987909at2759"/>
<dbReference type="Proteomes" id="UP001163046">
    <property type="component" value="Unassembled WGS sequence"/>
</dbReference>
<dbReference type="CDD" id="cd00637">
    <property type="entry name" value="7tm_classA_rhodopsin-like"/>
    <property type="match status" value="1"/>
</dbReference>
<name>A0A9X0CNV5_9CNID</name>
<reference evidence="10" key="1">
    <citation type="submission" date="2023-01" db="EMBL/GenBank/DDBJ databases">
        <title>Genome assembly of the deep-sea coral Lophelia pertusa.</title>
        <authorList>
            <person name="Herrera S."/>
            <person name="Cordes E."/>
        </authorList>
    </citation>
    <scope>NUCLEOTIDE SEQUENCE</scope>
    <source>
        <strain evidence="10">USNM1676648</strain>
        <tissue evidence="10">Polyp</tissue>
    </source>
</reference>
<evidence type="ECO:0000259" key="9">
    <source>
        <dbReference type="PROSITE" id="PS50262"/>
    </source>
</evidence>
<dbReference type="Gene3D" id="1.20.1070.10">
    <property type="entry name" value="Rhodopsin 7-helix transmembrane proteins"/>
    <property type="match status" value="1"/>
</dbReference>
<sequence>MADTASDIAKVSIMGAAMVLAIAGNILVAYVLIKRWKALLENRPTYQFILNLVLSDLVFAILLSPFEFVQRITGTWMFGTALCKIVDFVEMSTYGTAVISHTLIAVDRYRSLAHPYLLKIKPKRVKQLIALSWIVPAVVTTPYLYMFTVVHVNSNQMCTPLAIPVPWLDKLYEAVEFGVLYFTLFCVICWCYYHVIRLTLGRQPHDSGAQIPTAEISLRRSKRRVTKTACLIVVAFVVCWSPTFVLSIWRIASGTESVHHGHTLYEVSFYGTFINEAINPIIYSAFDRNMNVYAYIYCGHRIFNRTTEAESIRTNERIDNRVSVVTRELRFAEPS</sequence>
<feature type="domain" description="G-protein coupled receptors family 1 profile" evidence="9">
    <location>
        <begin position="24"/>
        <end position="283"/>
    </location>
</feature>
<evidence type="ECO:0000256" key="1">
    <source>
        <dbReference type="ARBA" id="ARBA00004141"/>
    </source>
</evidence>
<keyword evidence="5 8" id="KW-0472">Membrane</keyword>
<evidence type="ECO:0000256" key="3">
    <source>
        <dbReference type="ARBA" id="ARBA00022989"/>
    </source>
</evidence>
<evidence type="ECO:0000256" key="5">
    <source>
        <dbReference type="ARBA" id="ARBA00023136"/>
    </source>
</evidence>
<comment type="subcellular location">
    <subcellularLocation>
        <location evidence="1">Membrane</location>
        <topology evidence="1">Multi-pass membrane protein</topology>
    </subcellularLocation>
</comment>
<comment type="caution">
    <text evidence="10">The sequence shown here is derived from an EMBL/GenBank/DDBJ whole genome shotgun (WGS) entry which is preliminary data.</text>
</comment>
<feature type="transmembrane region" description="Helical" evidence="8">
    <location>
        <begin position="12"/>
        <end position="33"/>
    </location>
</feature>
<dbReference type="PRINTS" id="PR00237">
    <property type="entry name" value="GPCRRHODOPSN"/>
</dbReference>
<dbReference type="PANTHER" id="PTHR24238">
    <property type="entry name" value="G-PROTEIN COUPLED RECEPTOR"/>
    <property type="match status" value="1"/>
</dbReference>
<evidence type="ECO:0000256" key="2">
    <source>
        <dbReference type="ARBA" id="ARBA00022692"/>
    </source>
</evidence>
<evidence type="ECO:0000313" key="11">
    <source>
        <dbReference type="Proteomes" id="UP001163046"/>
    </source>
</evidence>
<evidence type="ECO:0000313" key="10">
    <source>
        <dbReference type="EMBL" id="KAJ7363714.1"/>
    </source>
</evidence>
<accession>A0A9X0CNV5</accession>
<feature type="transmembrane region" description="Helical" evidence="8">
    <location>
        <begin position="45"/>
        <end position="65"/>
    </location>
</feature>
<keyword evidence="3 8" id="KW-1133">Transmembrane helix</keyword>
<evidence type="ECO:0000256" key="6">
    <source>
        <dbReference type="ARBA" id="ARBA00023170"/>
    </source>
</evidence>
<dbReference type="InterPro" id="IPR000276">
    <property type="entry name" value="GPCR_Rhodpsn"/>
</dbReference>
<dbReference type="PROSITE" id="PS50262">
    <property type="entry name" value="G_PROTEIN_RECEP_F1_2"/>
    <property type="match status" value="1"/>
</dbReference>
<keyword evidence="2 8" id="KW-0812">Transmembrane</keyword>
<dbReference type="Pfam" id="PF00001">
    <property type="entry name" value="7tm_1"/>
    <property type="match status" value="1"/>
</dbReference>
<keyword evidence="6" id="KW-0675">Receptor</keyword>
<feature type="transmembrane region" description="Helical" evidence="8">
    <location>
        <begin position="229"/>
        <end position="249"/>
    </location>
</feature>
<protein>
    <recommendedName>
        <fullName evidence="9">G-protein coupled receptors family 1 profile domain-containing protein</fullName>
    </recommendedName>
</protein>
<feature type="transmembrane region" description="Helical" evidence="8">
    <location>
        <begin position="127"/>
        <end position="147"/>
    </location>
</feature>
<proteinExistence type="predicted"/>
<dbReference type="EMBL" id="MU827305">
    <property type="protein sequence ID" value="KAJ7363714.1"/>
    <property type="molecule type" value="Genomic_DNA"/>
</dbReference>
<keyword evidence="4" id="KW-0297">G-protein coupled receptor</keyword>
<evidence type="ECO:0000256" key="7">
    <source>
        <dbReference type="ARBA" id="ARBA00023224"/>
    </source>
</evidence>
<keyword evidence="11" id="KW-1185">Reference proteome</keyword>
<dbReference type="InterPro" id="IPR017452">
    <property type="entry name" value="GPCR_Rhodpsn_7TM"/>
</dbReference>
<dbReference type="AlphaFoldDB" id="A0A9X0CNV5"/>
<organism evidence="10 11">
    <name type="scientific">Desmophyllum pertusum</name>
    <dbReference type="NCBI Taxonomy" id="174260"/>
    <lineage>
        <taxon>Eukaryota</taxon>
        <taxon>Metazoa</taxon>
        <taxon>Cnidaria</taxon>
        <taxon>Anthozoa</taxon>
        <taxon>Hexacorallia</taxon>
        <taxon>Scleractinia</taxon>
        <taxon>Caryophylliina</taxon>
        <taxon>Caryophylliidae</taxon>
        <taxon>Desmophyllum</taxon>
    </lineage>
</organism>